<dbReference type="Gene3D" id="2.60.40.780">
    <property type="entry name" value="von Hippel-Lindau disease tumour suppressor, beta domain"/>
    <property type="match status" value="1"/>
</dbReference>
<feature type="domain" description="von Hippel-Lindau disease tumour suppressor beta" evidence="1">
    <location>
        <begin position="16"/>
        <end position="77"/>
    </location>
</feature>
<dbReference type="Proteomes" id="UP000594262">
    <property type="component" value="Unplaced"/>
</dbReference>
<evidence type="ECO:0000259" key="1">
    <source>
        <dbReference type="Pfam" id="PF01847"/>
    </source>
</evidence>
<dbReference type="SUPFAM" id="SSF49468">
    <property type="entry name" value="VHL"/>
    <property type="match status" value="1"/>
</dbReference>
<organism evidence="2 3">
    <name type="scientific">Clytia hemisphaerica</name>
    <dbReference type="NCBI Taxonomy" id="252671"/>
    <lineage>
        <taxon>Eukaryota</taxon>
        <taxon>Metazoa</taxon>
        <taxon>Cnidaria</taxon>
        <taxon>Hydrozoa</taxon>
        <taxon>Hydroidolina</taxon>
        <taxon>Leptothecata</taxon>
        <taxon>Obeliida</taxon>
        <taxon>Clytiidae</taxon>
        <taxon>Clytia</taxon>
    </lineage>
</organism>
<keyword evidence="3" id="KW-1185">Reference proteome</keyword>
<name>A0A7M5V2A0_9CNID</name>
<accession>A0A7M5V2A0</accession>
<dbReference type="OrthoDB" id="413400at2759"/>
<reference evidence="2" key="1">
    <citation type="submission" date="2021-01" db="UniProtKB">
        <authorList>
            <consortium name="EnsemblMetazoa"/>
        </authorList>
    </citation>
    <scope>IDENTIFICATION</scope>
</reference>
<evidence type="ECO:0000313" key="2">
    <source>
        <dbReference type="EnsemblMetazoa" id="CLYHEMP001157.1"/>
    </source>
</evidence>
<proteinExistence type="predicted"/>
<protein>
    <recommendedName>
        <fullName evidence="1">von Hippel-Lindau disease tumour suppressor beta domain-containing protein</fullName>
    </recommendedName>
</protein>
<evidence type="ECO:0000313" key="3">
    <source>
        <dbReference type="Proteomes" id="UP000594262"/>
    </source>
</evidence>
<dbReference type="Pfam" id="PF01847">
    <property type="entry name" value="VHL"/>
    <property type="match status" value="1"/>
</dbReference>
<dbReference type="InterPro" id="IPR024053">
    <property type="entry name" value="VHL_beta_dom"/>
</dbReference>
<dbReference type="AlphaFoldDB" id="A0A7M5V2A0"/>
<dbReference type="InterPro" id="IPR036208">
    <property type="entry name" value="VHL_sf"/>
</dbReference>
<dbReference type="InterPro" id="IPR037140">
    <property type="entry name" value="VHL_beta_dom_sf"/>
</dbReference>
<sequence>MEASFRPRFKIRGNQIKSKQSNVESKVEFKNLTDDVAFLYWIDFQGNPILYAEINPSNRTDEGFQLVTFVNHFWVALLPGRTQALMNGKRYFFPPNPVSWLARENGGRNSKWTLNGNETSSDANNDDHFEVLLLKPGCRTLKDTALLCCCETFDGSKELDKLPRSLKVELRMCKQKYFWW</sequence>
<dbReference type="EnsemblMetazoa" id="CLYHEMT001157.1">
    <property type="protein sequence ID" value="CLYHEMP001157.1"/>
    <property type="gene ID" value="CLYHEMG001157"/>
</dbReference>